<dbReference type="Proteomes" id="UP001597241">
    <property type="component" value="Unassembled WGS sequence"/>
</dbReference>
<evidence type="ECO:0000313" key="3">
    <source>
        <dbReference type="Proteomes" id="UP001597241"/>
    </source>
</evidence>
<dbReference type="InterPro" id="IPR018550">
    <property type="entry name" value="Lipid-A_deacylase-rel"/>
</dbReference>
<reference evidence="3" key="1">
    <citation type="journal article" date="2019" name="Int. J. Syst. Evol. Microbiol.">
        <title>The Global Catalogue of Microorganisms (GCM) 10K type strain sequencing project: providing services to taxonomists for standard genome sequencing and annotation.</title>
        <authorList>
            <consortium name="The Broad Institute Genomics Platform"/>
            <consortium name="The Broad Institute Genome Sequencing Center for Infectious Disease"/>
            <person name="Wu L."/>
            <person name="Ma J."/>
        </authorList>
    </citation>
    <scope>NUCLEOTIDE SEQUENCE [LARGE SCALE GENOMIC DNA]</scope>
    <source>
        <strain evidence="3">CCUG 62221</strain>
    </source>
</reference>
<gene>
    <name evidence="2" type="ORF">ACFQ5N_00645</name>
</gene>
<protein>
    <submittedName>
        <fullName evidence="2">Acyloxyacyl hydrolase</fullName>
    </submittedName>
</protein>
<keyword evidence="2" id="KW-0378">Hydrolase</keyword>
<evidence type="ECO:0000313" key="2">
    <source>
        <dbReference type="EMBL" id="MFD1292327.1"/>
    </source>
</evidence>
<dbReference type="PROSITE" id="PS51257">
    <property type="entry name" value="PROKAR_LIPOPROTEIN"/>
    <property type="match status" value="1"/>
</dbReference>
<dbReference type="RefSeq" id="WP_386806871.1">
    <property type="nucleotide sequence ID" value="NZ_JBHTMV010000001.1"/>
</dbReference>
<dbReference type="Pfam" id="PF09411">
    <property type="entry name" value="PagL"/>
    <property type="match status" value="1"/>
</dbReference>
<sequence length="364" mass="41926">MKKHLLLFITLFFSCYLFSQNSSIRYSNIQAELFYGFLIEHDTSLDNAIQGNTYGFLASWNTIENKNTKFNQLFNYPERGYSFSYQNFNSTVLGEAVAAYRHYTYNLTPSSKNHLKLTTAFGLAYATKSYDAIDNNQNFALGSKLLVSAYFKLQYIHFFKDRNLSLNSSLNIIHYSNSALKNPNLGLNTVAFNIGFNYKLNEIEITKKDTIFDIDKSLKYHVILRGGVNESKEIGSGLYPFFTVSFSVTKVLNNYSTISGGAEYFNSPFIEDYSKYINETEHHEYPENNPHRAGIFIGHELTQNHFGFISQIGLYVYQPVFYVSSIYERFGFRYKLSKHLIADVTLKANLFRAETLEFGLGYTF</sequence>
<proteinExistence type="predicted"/>
<feature type="signal peptide" evidence="1">
    <location>
        <begin position="1"/>
        <end position="19"/>
    </location>
</feature>
<evidence type="ECO:0000256" key="1">
    <source>
        <dbReference type="SAM" id="SignalP"/>
    </source>
</evidence>
<keyword evidence="1" id="KW-0732">Signal</keyword>
<keyword evidence="3" id="KW-1185">Reference proteome</keyword>
<feature type="chain" id="PRO_5045536538" evidence="1">
    <location>
        <begin position="20"/>
        <end position="364"/>
    </location>
</feature>
<dbReference type="Gene3D" id="2.40.160.20">
    <property type="match status" value="1"/>
</dbReference>
<dbReference type="EMBL" id="JBHTMV010000001">
    <property type="protein sequence ID" value="MFD1292327.1"/>
    <property type="molecule type" value="Genomic_DNA"/>
</dbReference>
<name>A0ABW3WLJ9_9FLAO</name>
<accession>A0ABW3WLJ9</accession>
<dbReference type="GO" id="GO:0016787">
    <property type="term" value="F:hydrolase activity"/>
    <property type="evidence" value="ECO:0007669"/>
    <property type="project" value="UniProtKB-KW"/>
</dbReference>
<organism evidence="2 3">
    <name type="scientific">Lutibacter holmesii</name>
    <dbReference type="NCBI Taxonomy" id="1137985"/>
    <lineage>
        <taxon>Bacteria</taxon>
        <taxon>Pseudomonadati</taxon>
        <taxon>Bacteroidota</taxon>
        <taxon>Flavobacteriia</taxon>
        <taxon>Flavobacteriales</taxon>
        <taxon>Flavobacteriaceae</taxon>
        <taxon>Lutibacter</taxon>
    </lineage>
</organism>
<comment type="caution">
    <text evidence="2">The sequence shown here is derived from an EMBL/GenBank/DDBJ whole genome shotgun (WGS) entry which is preliminary data.</text>
</comment>